<evidence type="ECO:0000313" key="15">
    <source>
        <dbReference type="EMBL" id="STY70701.1"/>
    </source>
</evidence>
<comment type="catalytic activity">
    <reaction evidence="10 12">
        <text>5-[(5-phospho-1-deoxy-D-ribulos-1-ylimino)methylamino]-1-(5-phospho-beta-D-ribosyl)imidazole-4-carboxamide + L-glutamine = D-erythro-1-(imidazol-4-yl)glycerol 3-phosphate + 5-amino-1-(5-phospho-beta-D-ribosyl)imidazole-4-carboxamide + L-glutamate + H(+)</text>
        <dbReference type="Rhea" id="RHEA:24793"/>
        <dbReference type="ChEBI" id="CHEBI:15378"/>
        <dbReference type="ChEBI" id="CHEBI:29985"/>
        <dbReference type="ChEBI" id="CHEBI:58278"/>
        <dbReference type="ChEBI" id="CHEBI:58359"/>
        <dbReference type="ChEBI" id="CHEBI:58475"/>
        <dbReference type="ChEBI" id="CHEBI:58525"/>
        <dbReference type="EC" id="4.3.2.10"/>
    </reaction>
</comment>
<dbReference type="CDD" id="cd01748">
    <property type="entry name" value="GATase1_IGP_Synthase"/>
    <property type="match status" value="1"/>
</dbReference>
<dbReference type="PANTHER" id="PTHR42701">
    <property type="entry name" value="IMIDAZOLE GLYCEROL PHOSPHATE SYNTHASE SUBUNIT HISH"/>
    <property type="match status" value="1"/>
</dbReference>
<comment type="pathway">
    <text evidence="2 12">Amino-acid biosynthesis; L-histidine biosynthesis; L-histidine from 5-phospho-alpha-D-ribose 1-diphosphate: step 5/9.</text>
</comment>
<comment type="subcellular location">
    <subcellularLocation>
        <location evidence="1 12">Cytoplasm</location>
    </subcellularLocation>
</comment>
<evidence type="ECO:0000256" key="7">
    <source>
        <dbReference type="ARBA" id="ARBA00022962"/>
    </source>
</evidence>
<dbReference type="GO" id="GO:0000105">
    <property type="term" value="P:L-histidine biosynthetic process"/>
    <property type="evidence" value="ECO:0007669"/>
    <property type="project" value="UniProtKB-UniRule"/>
</dbReference>
<sequence>MIAIVDYGVGNLFSVEKAFLKFSPDVVLTSDAKVIEKADKIVLPGVGAFGDCMKNFEQSGLKNSVLEAIEQGKPVMGICVGEQIMFEGSEESPEVKGLGIFKGMVKKINAPGLKIPHMGWNSIVIDEENNQNVDINLFAGLKEEPYVYFVHSYQACPEDKSIILAKSSYGEELVAAVGKDNVVATQFHPEKSGDIGLKIIKNFVEG</sequence>
<dbReference type="UniPathway" id="UPA00031">
    <property type="reaction ID" value="UER00010"/>
</dbReference>
<evidence type="ECO:0000256" key="12">
    <source>
        <dbReference type="HAMAP-Rule" id="MF_00278"/>
    </source>
</evidence>
<keyword evidence="15" id="KW-0808">Transferase</keyword>
<gene>
    <name evidence="15" type="primary">hisH1</name>
    <name evidence="12" type="synonym">hisH</name>
    <name evidence="15" type="ORF">NCTC10571_00843</name>
</gene>
<evidence type="ECO:0000259" key="14">
    <source>
        <dbReference type="Pfam" id="PF00117"/>
    </source>
</evidence>
<dbReference type="PANTHER" id="PTHR42701:SF1">
    <property type="entry name" value="IMIDAZOLE GLYCEROL PHOSPHATE SYNTHASE SUBUNIT HISH"/>
    <property type="match status" value="1"/>
</dbReference>
<dbReference type="EC" id="4.3.2.10" evidence="12"/>
<feature type="domain" description="Glutamine amidotransferase" evidence="14">
    <location>
        <begin position="5"/>
        <end position="204"/>
    </location>
</feature>
<feature type="active site" evidence="12 13">
    <location>
        <position position="188"/>
    </location>
</feature>
<evidence type="ECO:0000256" key="10">
    <source>
        <dbReference type="ARBA" id="ARBA00047838"/>
    </source>
</evidence>
<evidence type="ECO:0000256" key="3">
    <source>
        <dbReference type="ARBA" id="ARBA00011152"/>
    </source>
</evidence>
<dbReference type="InterPro" id="IPR029062">
    <property type="entry name" value="Class_I_gatase-like"/>
</dbReference>
<name>A0A378NQS4_9FIRM</name>
<evidence type="ECO:0000256" key="9">
    <source>
        <dbReference type="ARBA" id="ARBA00023239"/>
    </source>
</evidence>
<proteinExistence type="inferred from homology"/>
<evidence type="ECO:0000256" key="6">
    <source>
        <dbReference type="ARBA" id="ARBA00022801"/>
    </source>
</evidence>
<keyword evidence="8 12" id="KW-0368">Histidine biosynthesis</keyword>
<organism evidence="15 16">
    <name type="scientific">Megamonas hypermegale</name>
    <dbReference type="NCBI Taxonomy" id="158847"/>
    <lineage>
        <taxon>Bacteria</taxon>
        <taxon>Bacillati</taxon>
        <taxon>Bacillota</taxon>
        <taxon>Negativicutes</taxon>
        <taxon>Selenomonadales</taxon>
        <taxon>Selenomonadaceae</taxon>
        <taxon>Megamonas</taxon>
    </lineage>
</organism>
<accession>A0A378NQS4</accession>
<evidence type="ECO:0000256" key="8">
    <source>
        <dbReference type="ARBA" id="ARBA00023102"/>
    </source>
</evidence>
<dbReference type="Proteomes" id="UP000255234">
    <property type="component" value="Unassembled WGS sequence"/>
</dbReference>
<evidence type="ECO:0000256" key="2">
    <source>
        <dbReference type="ARBA" id="ARBA00005091"/>
    </source>
</evidence>
<dbReference type="PROSITE" id="PS51273">
    <property type="entry name" value="GATASE_TYPE_1"/>
    <property type="match status" value="1"/>
</dbReference>
<dbReference type="InterPro" id="IPR010139">
    <property type="entry name" value="Imidazole-glycPsynth_HisH"/>
</dbReference>
<dbReference type="RefSeq" id="WP_022228543.1">
    <property type="nucleotide sequence ID" value="NZ_UGPP01000001.1"/>
</dbReference>
<dbReference type="SUPFAM" id="SSF52317">
    <property type="entry name" value="Class I glutamine amidotransferase-like"/>
    <property type="match status" value="1"/>
</dbReference>
<comment type="subunit">
    <text evidence="3 12">Heterodimer of HisH and HisF.</text>
</comment>
<dbReference type="FunFam" id="3.40.50.880:FF:000009">
    <property type="entry name" value="Imidazole glycerol phosphate synthase subunit HisH"/>
    <property type="match status" value="1"/>
</dbReference>
<comment type="function">
    <text evidence="12">IGPS catalyzes the conversion of PRFAR and glutamine to IGP, AICAR and glutamate. The HisH subunit catalyzes the hydrolysis of glutamine to glutamate and ammonia as part of the synthesis of IGP and AICAR. The resulting ammonia molecule is channeled to the active site of HisF.</text>
</comment>
<reference evidence="15 16" key="1">
    <citation type="submission" date="2018-06" db="EMBL/GenBank/DDBJ databases">
        <authorList>
            <consortium name="Pathogen Informatics"/>
            <person name="Doyle S."/>
        </authorList>
    </citation>
    <scope>NUCLEOTIDE SEQUENCE [LARGE SCALE GENOMIC DNA]</scope>
    <source>
        <strain evidence="15 16">NCTC10571</strain>
    </source>
</reference>
<dbReference type="GO" id="GO:0000107">
    <property type="term" value="F:imidazoleglycerol-phosphate synthase activity"/>
    <property type="evidence" value="ECO:0007669"/>
    <property type="project" value="UniProtKB-UniRule"/>
</dbReference>
<keyword evidence="5 12" id="KW-0028">Amino-acid biosynthesis</keyword>
<dbReference type="PIRSF" id="PIRSF000495">
    <property type="entry name" value="Amidotransf_hisH"/>
    <property type="match status" value="1"/>
</dbReference>
<evidence type="ECO:0000256" key="13">
    <source>
        <dbReference type="PIRSR" id="PIRSR000495-1"/>
    </source>
</evidence>
<dbReference type="EC" id="3.5.1.2" evidence="12"/>
<dbReference type="EMBL" id="UGPP01000001">
    <property type="protein sequence ID" value="STY70701.1"/>
    <property type="molecule type" value="Genomic_DNA"/>
</dbReference>
<dbReference type="NCBIfam" id="TIGR01855">
    <property type="entry name" value="IMP_synth_hisH"/>
    <property type="match status" value="1"/>
</dbReference>
<dbReference type="GO" id="GO:0005737">
    <property type="term" value="C:cytoplasm"/>
    <property type="evidence" value="ECO:0007669"/>
    <property type="project" value="UniProtKB-SubCell"/>
</dbReference>
<feature type="active site" evidence="12 13">
    <location>
        <position position="190"/>
    </location>
</feature>
<keyword evidence="6 12" id="KW-0378">Hydrolase</keyword>
<evidence type="ECO:0000256" key="4">
    <source>
        <dbReference type="ARBA" id="ARBA00022490"/>
    </source>
</evidence>
<dbReference type="GO" id="GO:0004359">
    <property type="term" value="F:glutaminase activity"/>
    <property type="evidence" value="ECO:0007669"/>
    <property type="project" value="UniProtKB-EC"/>
</dbReference>
<evidence type="ECO:0000256" key="1">
    <source>
        <dbReference type="ARBA" id="ARBA00004496"/>
    </source>
</evidence>
<dbReference type="InterPro" id="IPR017926">
    <property type="entry name" value="GATASE"/>
</dbReference>
<keyword evidence="9 12" id="KW-0456">Lyase</keyword>
<protein>
    <recommendedName>
        <fullName evidence="12">Imidazole glycerol phosphate synthase subunit HisH</fullName>
        <ecNumber evidence="12">4.3.2.10</ecNumber>
    </recommendedName>
    <alternativeName>
        <fullName evidence="12">IGP synthase glutaminase subunit</fullName>
        <ecNumber evidence="12">3.5.1.2</ecNumber>
    </alternativeName>
    <alternativeName>
        <fullName evidence="12">IGP synthase subunit HisH</fullName>
    </alternativeName>
    <alternativeName>
        <fullName evidence="12">ImGP synthase subunit HisH</fullName>
        <shortName evidence="12">IGPS subunit HisH</shortName>
    </alternativeName>
</protein>
<dbReference type="GO" id="GO:0016829">
    <property type="term" value="F:lyase activity"/>
    <property type="evidence" value="ECO:0007669"/>
    <property type="project" value="UniProtKB-KW"/>
</dbReference>
<keyword evidence="4 12" id="KW-0963">Cytoplasm</keyword>
<keyword evidence="15" id="KW-0328">Glycosyltransferase</keyword>
<evidence type="ECO:0000256" key="11">
    <source>
        <dbReference type="ARBA" id="ARBA00049534"/>
    </source>
</evidence>
<dbReference type="STRING" id="1122216.GCA_000423385_01066"/>
<evidence type="ECO:0000313" key="16">
    <source>
        <dbReference type="Proteomes" id="UP000255234"/>
    </source>
</evidence>
<keyword evidence="7 12" id="KW-0315">Glutamine amidotransferase</keyword>
<feature type="active site" description="Nucleophile" evidence="12 13">
    <location>
        <position position="79"/>
    </location>
</feature>
<dbReference type="HAMAP" id="MF_00278">
    <property type="entry name" value="HisH"/>
    <property type="match status" value="1"/>
</dbReference>
<comment type="catalytic activity">
    <reaction evidence="11 12">
        <text>L-glutamine + H2O = L-glutamate + NH4(+)</text>
        <dbReference type="Rhea" id="RHEA:15889"/>
        <dbReference type="ChEBI" id="CHEBI:15377"/>
        <dbReference type="ChEBI" id="CHEBI:28938"/>
        <dbReference type="ChEBI" id="CHEBI:29985"/>
        <dbReference type="ChEBI" id="CHEBI:58359"/>
        <dbReference type="EC" id="3.5.1.2"/>
    </reaction>
</comment>
<dbReference type="AlphaFoldDB" id="A0A378NQS4"/>
<dbReference type="Pfam" id="PF00117">
    <property type="entry name" value="GATase"/>
    <property type="match status" value="1"/>
</dbReference>
<evidence type="ECO:0000256" key="5">
    <source>
        <dbReference type="ARBA" id="ARBA00022605"/>
    </source>
</evidence>
<dbReference type="Gene3D" id="3.40.50.880">
    <property type="match status" value="1"/>
</dbReference>